<dbReference type="GO" id="GO:0006508">
    <property type="term" value="P:proteolysis"/>
    <property type="evidence" value="ECO:0007669"/>
    <property type="project" value="InterPro"/>
</dbReference>
<feature type="chain" id="PRO_5001651889" evidence="1">
    <location>
        <begin position="21"/>
        <end position="553"/>
    </location>
</feature>
<keyword evidence="1" id="KW-0732">Signal</keyword>
<organism evidence="3 4">
    <name type="scientific">Fimbriimonas ginsengisoli Gsoil 348</name>
    <dbReference type="NCBI Taxonomy" id="661478"/>
    <lineage>
        <taxon>Bacteria</taxon>
        <taxon>Bacillati</taxon>
        <taxon>Armatimonadota</taxon>
        <taxon>Fimbriimonadia</taxon>
        <taxon>Fimbriimonadales</taxon>
        <taxon>Fimbriimonadaceae</taxon>
        <taxon>Fimbriimonas</taxon>
    </lineage>
</organism>
<reference evidence="3 4" key="1">
    <citation type="journal article" date="2014" name="PLoS ONE">
        <title>The first complete genome sequence of the class fimbriimonadia in the phylum armatimonadetes.</title>
        <authorList>
            <person name="Hu Z.Y."/>
            <person name="Wang Y.Z."/>
            <person name="Im W.T."/>
            <person name="Wang S.Y."/>
            <person name="Zhao G.P."/>
            <person name="Zheng H.J."/>
            <person name="Quan Z.X."/>
        </authorList>
    </citation>
    <scope>NUCLEOTIDE SEQUENCE [LARGE SCALE GENOMIC DNA]</scope>
    <source>
        <strain evidence="3">Gsoil 348</strain>
    </source>
</reference>
<name>A0A068NRV5_FIMGI</name>
<dbReference type="OrthoDB" id="9002785at2"/>
<dbReference type="InterPro" id="IPR030400">
    <property type="entry name" value="Sedolisin_dom"/>
</dbReference>
<accession>A0A068NRV5</accession>
<dbReference type="HOGENOM" id="CLU_492397_0_0_0"/>
<dbReference type="CDD" id="cd04056">
    <property type="entry name" value="Peptidases_S53"/>
    <property type="match status" value="1"/>
</dbReference>
<dbReference type="STRING" id="661478.OP10G_0986"/>
<evidence type="ECO:0000313" key="4">
    <source>
        <dbReference type="Proteomes" id="UP000027982"/>
    </source>
</evidence>
<dbReference type="Proteomes" id="UP000027982">
    <property type="component" value="Chromosome"/>
</dbReference>
<dbReference type="AlphaFoldDB" id="A0A068NRV5"/>
<dbReference type="EMBL" id="CP007139">
    <property type="protein sequence ID" value="AIE84354.1"/>
    <property type="molecule type" value="Genomic_DNA"/>
</dbReference>
<dbReference type="InterPro" id="IPR050819">
    <property type="entry name" value="Tripeptidyl-peptidase_I"/>
</dbReference>
<proteinExistence type="predicted"/>
<dbReference type="Gene3D" id="3.40.50.200">
    <property type="entry name" value="Peptidase S8/S53 domain"/>
    <property type="match status" value="1"/>
</dbReference>
<dbReference type="GO" id="GO:0004252">
    <property type="term" value="F:serine-type endopeptidase activity"/>
    <property type="evidence" value="ECO:0007669"/>
    <property type="project" value="InterPro"/>
</dbReference>
<evidence type="ECO:0000313" key="3">
    <source>
        <dbReference type="EMBL" id="AIE84354.1"/>
    </source>
</evidence>
<feature type="domain" description="Peptidase S53" evidence="2">
    <location>
        <begin position="76"/>
        <end position="415"/>
    </location>
</feature>
<evidence type="ECO:0000256" key="1">
    <source>
        <dbReference type="SAM" id="SignalP"/>
    </source>
</evidence>
<dbReference type="GO" id="GO:0008240">
    <property type="term" value="F:tripeptidyl-peptidase activity"/>
    <property type="evidence" value="ECO:0007669"/>
    <property type="project" value="TreeGrafter"/>
</dbReference>
<dbReference type="SUPFAM" id="SSF52743">
    <property type="entry name" value="Subtilisin-like"/>
    <property type="match status" value="1"/>
</dbReference>
<keyword evidence="4" id="KW-1185">Reference proteome</keyword>
<protein>
    <submittedName>
        <fullName evidence="3">Putative family S53 non-peptidase</fullName>
    </submittedName>
</protein>
<feature type="signal peptide" evidence="1">
    <location>
        <begin position="1"/>
        <end position="20"/>
    </location>
</feature>
<dbReference type="PANTHER" id="PTHR14218">
    <property type="entry name" value="PROTEASE S8 TRIPEPTIDYL PEPTIDASE I CLN2"/>
    <property type="match status" value="1"/>
</dbReference>
<evidence type="ECO:0000259" key="2">
    <source>
        <dbReference type="PROSITE" id="PS51695"/>
    </source>
</evidence>
<dbReference type="PANTHER" id="PTHR14218:SF15">
    <property type="entry name" value="TRIPEPTIDYL-PEPTIDASE 1"/>
    <property type="match status" value="1"/>
</dbReference>
<dbReference type="eggNOG" id="COG4934">
    <property type="taxonomic scope" value="Bacteria"/>
</dbReference>
<gene>
    <name evidence="3" type="ORF">OP10G_0986</name>
</gene>
<dbReference type="KEGG" id="fgi:OP10G_0986"/>
<sequence length="553" mass="56914">MRHRFGLSILFLVLVSSAVAQVIVPPTSVRRPGERPGTAHTNYRIYIGPWRFPSVDSPFPELAAAHGPAAGQTIPGYHPADIRAAYNVPPNLGTQAIAIVDAFDLPTSLNDFNFFSAQFGLPTEPSGVATASTNRVFQVVYASGTKPATNADWGGEIALDIEWAHAMAPNAKIYLIEADSDSLLDLLAAVRVAATQLSNVRQISMSFGANEFTNESASDSTFLGTNKVFFASSGDASNLVSYPAASPNVVGVGGTRLALSNGSVVSETAWSSAGGGPSSREPRPTYQNSVSGVVGSARGTPDIAAIADPETGVAVYDSTPIPGTGVGWFVVGGTSLACPVCAGITNARGYFTASSFSELTRLYGLAGTSFFRDITSGTSGQFSARVGYDFVTGLGSLLGIFGPFATSPSSLSVVSGTAVAGVPSNMVAKDGHDYVVRSASPAGGGQVATVQGTFASHPPAKAVQFGASVTVTAMRTSGTTTLKLFNQATSAFESVANLTLGTTNTTVTVPIPNAPKYFASDGTTKFQLTTTGPGTTQIRFGVDQVLLTLTPTG</sequence>
<dbReference type="PROSITE" id="PS51695">
    <property type="entry name" value="SEDOLISIN"/>
    <property type="match status" value="1"/>
</dbReference>
<dbReference type="InterPro" id="IPR036852">
    <property type="entry name" value="Peptidase_S8/S53_dom_sf"/>
</dbReference>